<organism evidence="1 2">
    <name type="scientific">Rhizorhapis suberifaciens</name>
    <name type="common">corky root of lettuce</name>
    <dbReference type="NCBI Taxonomy" id="13656"/>
    <lineage>
        <taxon>Bacteria</taxon>
        <taxon>Pseudomonadati</taxon>
        <taxon>Pseudomonadota</taxon>
        <taxon>Alphaproteobacteria</taxon>
        <taxon>Sphingomonadales</taxon>
        <taxon>Sphingomonadaceae</taxon>
        <taxon>Rhizorhapis</taxon>
    </lineage>
</organism>
<dbReference type="Gene3D" id="2.60.120.620">
    <property type="entry name" value="q2cbj1_9rhob like domain"/>
    <property type="match status" value="1"/>
</dbReference>
<keyword evidence="2" id="KW-1185">Reference proteome</keyword>
<dbReference type="Pfam" id="PF05721">
    <property type="entry name" value="PhyH"/>
    <property type="match status" value="1"/>
</dbReference>
<reference evidence="1 2" key="1">
    <citation type="submission" date="2020-08" db="EMBL/GenBank/DDBJ databases">
        <title>Genomic Encyclopedia of Type Strains, Phase IV (KMG-IV): sequencing the most valuable type-strain genomes for metagenomic binning, comparative biology and taxonomic classification.</title>
        <authorList>
            <person name="Goeker M."/>
        </authorList>
    </citation>
    <scope>NUCLEOTIDE SEQUENCE [LARGE SCALE GENOMIC DNA]</scope>
    <source>
        <strain evidence="1 2">DSM 7465</strain>
    </source>
</reference>
<dbReference type="GO" id="GO:0016706">
    <property type="term" value="F:2-oxoglutarate-dependent dioxygenase activity"/>
    <property type="evidence" value="ECO:0007669"/>
    <property type="project" value="UniProtKB-ARBA"/>
</dbReference>
<sequence length="342" mass="39057">MSLKPLRTALTLPFWALQLASGAKSFRDNPLIGSPRLNRMGLHVARVRLAHSLAWRRRAKLARNVNAEHRAAFDEQGFVAIENFLPEPQFAALREKILRQEAPAREMLQGDTITRRIAIDPFFLKAVPELRSLLASSTWKGLLRYVSSFDVEPLYYIQTILPHRANAPPDPQTAFHADTFHPTMKAWYFLHDVADDEGPLTYVPGSHKMTPERLAWEREMSLRGPSAMDRLSARGSFRIDEAGLVRLGLGPARRFAVPANTLVVVDTNGFHARAQSLLPSKRIEIWAYSRRNPFLPWTSLDPLSLPGIAERRVSWLWAVRDRYKKQLKQPWRDVGFRKVDEG</sequence>
<dbReference type="EMBL" id="JACHOV010000001">
    <property type="protein sequence ID" value="MBB4640093.1"/>
    <property type="molecule type" value="Genomic_DNA"/>
</dbReference>
<evidence type="ECO:0008006" key="3">
    <source>
        <dbReference type="Google" id="ProtNLM"/>
    </source>
</evidence>
<proteinExistence type="predicted"/>
<evidence type="ECO:0000313" key="2">
    <source>
        <dbReference type="Proteomes" id="UP000575068"/>
    </source>
</evidence>
<protein>
    <recommendedName>
        <fullName evidence="3">Phytanoyl-CoA dioxygenase</fullName>
    </recommendedName>
</protein>
<evidence type="ECO:0000313" key="1">
    <source>
        <dbReference type="EMBL" id="MBB4640093.1"/>
    </source>
</evidence>
<dbReference type="InterPro" id="IPR008775">
    <property type="entry name" value="Phytyl_CoA_dOase-like"/>
</dbReference>
<accession>A0A840HQF0</accession>
<dbReference type="SUPFAM" id="SSF51197">
    <property type="entry name" value="Clavaminate synthase-like"/>
    <property type="match status" value="1"/>
</dbReference>
<gene>
    <name evidence="1" type="ORF">HNQ99_000373</name>
</gene>
<dbReference type="AlphaFoldDB" id="A0A840HQF0"/>
<dbReference type="RefSeq" id="WP_184473925.1">
    <property type="nucleotide sequence ID" value="NZ_JACHOV010000001.1"/>
</dbReference>
<dbReference type="Proteomes" id="UP000575068">
    <property type="component" value="Unassembled WGS sequence"/>
</dbReference>
<comment type="caution">
    <text evidence="1">The sequence shown here is derived from an EMBL/GenBank/DDBJ whole genome shotgun (WGS) entry which is preliminary data.</text>
</comment>
<name>A0A840HQF0_9SPHN</name>